<proteinExistence type="predicted"/>
<dbReference type="Gene3D" id="1.20.1440.40">
    <property type="entry name" value="YqcC-like"/>
    <property type="match status" value="1"/>
</dbReference>
<reference evidence="2 3" key="1">
    <citation type="submission" date="2016-10" db="EMBL/GenBank/DDBJ databases">
        <authorList>
            <person name="Varghese N."/>
            <person name="Submissions S."/>
        </authorList>
    </citation>
    <scope>NUCLEOTIDE SEQUENCE [LARGE SCALE GENOMIC DNA]</scope>
    <source>
        <strain evidence="2 3">DSM 5563</strain>
    </source>
</reference>
<dbReference type="Proteomes" id="UP000226420">
    <property type="component" value="Unassembled WGS sequence"/>
</dbReference>
<organism evidence="2 3">
    <name type="scientific">Pragia fontium DSM 5563 = ATCC 49100</name>
    <dbReference type="NCBI Taxonomy" id="1122977"/>
    <lineage>
        <taxon>Bacteria</taxon>
        <taxon>Pseudomonadati</taxon>
        <taxon>Pseudomonadota</taxon>
        <taxon>Gammaproteobacteria</taxon>
        <taxon>Enterobacterales</taxon>
        <taxon>Budviciaceae</taxon>
        <taxon>Pragia</taxon>
    </lineage>
</organism>
<evidence type="ECO:0000259" key="1">
    <source>
        <dbReference type="Pfam" id="PF04287"/>
    </source>
</evidence>
<dbReference type="EMBL" id="FOLW01000003">
    <property type="protein sequence ID" value="SFC68602.1"/>
    <property type="molecule type" value="Genomic_DNA"/>
</dbReference>
<comment type="caution">
    <text evidence="2">The sequence shown here is derived from an EMBL/GenBank/DDBJ whole genome shotgun (WGS) entry which is preliminary data.</text>
</comment>
<dbReference type="RefSeq" id="WP_074821954.1">
    <property type="nucleotide sequence ID" value="NZ_FOLW01000003.1"/>
</dbReference>
<dbReference type="Pfam" id="PF04287">
    <property type="entry name" value="DUF446"/>
    <property type="match status" value="1"/>
</dbReference>
<dbReference type="AlphaFoldDB" id="A0AAJ5BGY7"/>
<dbReference type="InterPro" id="IPR023376">
    <property type="entry name" value="YqcC-like_dom"/>
</dbReference>
<evidence type="ECO:0000313" key="3">
    <source>
        <dbReference type="Proteomes" id="UP000226420"/>
    </source>
</evidence>
<name>A0AAJ5BGY7_9GAMM</name>
<accession>A0AAJ5BGY7</accession>
<dbReference type="InterPro" id="IPR007384">
    <property type="entry name" value="UCP006257"/>
</dbReference>
<dbReference type="SUPFAM" id="SSF158452">
    <property type="entry name" value="YqcC-like"/>
    <property type="match status" value="1"/>
</dbReference>
<feature type="domain" description="YqcC-like" evidence="1">
    <location>
        <begin position="9"/>
        <end position="103"/>
    </location>
</feature>
<dbReference type="PANTHER" id="PTHR39586:SF1">
    <property type="entry name" value="CYTOPLASMIC PROTEIN"/>
    <property type="match status" value="1"/>
</dbReference>
<sequence>MNLENQVWILLTKVEQLMHQQDLWSLTPPELSAFDSQEPFSIDTMSPEEWLQWVFVPRMRAVIEAHQPLPARIAIAPYFEEAFNPRPEDHQELIDTLKSIDALLNKEFSPSRRRE</sequence>
<dbReference type="PIRSF" id="PIRSF006257">
    <property type="entry name" value="UCP006257"/>
    <property type="match status" value="1"/>
</dbReference>
<protein>
    <submittedName>
        <fullName evidence="2">Uncharacterized conserved protein YqcC, DUF446 family</fullName>
    </submittedName>
</protein>
<dbReference type="InterPro" id="IPR036814">
    <property type="entry name" value="YqcC-like_sf"/>
</dbReference>
<dbReference type="PANTHER" id="PTHR39586">
    <property type="entry name" value="CYTOPLASMIC PROTEIN-RELATED"/>
    <property type="match status" value="1"/>
</dbReference>
<dbReference type="GO" id="GO:0044010">
    <property type="term" value="P:single-species biofilm formation"/>
    <property type="evidence" value="ECO:0007669"/>
    <property type="project" value="TreeGrafter"/>
</dbReference>
<gene>
    <name evidence="2" type="ORF">SAMN02745723_103317</name>
</gene>
<evidence type="ECO:0000313" key="2">
    <source>
        <dbReference type="EMBL" id="SFC68602.1"/>
    </source>
</evidence>